<dbReference type="PANTHER" id="PTHR38459">
    <property type="entry name" value="PROPHAGE BACTOPRENOL-LINKED GLUCOSE TRANSLOCASE HOMOLOG"/>
    <property type="match status" value="1"/>
</dbReference>
<dbReference type="GO" id="GO:0000271">
    <property type="term" value="P:polysaccharide biosynthetic process"/>
    <property type="evidence" value="ECO:0007669"/>
    <property type="project" value="InterPro"/>
</dbReference>
<organism evidence="8 9">
    <name type="scientific">Olivibacter domesticus</name>
    <name type="common">Pseudosphingobacterium domesticum</name>
    <dbReference type="NCBI Taxonomy" id="407022"/>
    <lineage>
        <taxon>Bacteria</taxon>
        <taxon>Pseudomonadati</taxon>
        <taxon>Bacteroidota</taxon>
        <taxon>Sphingobacteriia</taxon>
        <taxon>Sphingobacteriales</taxon>
        <taxon>Sphingobacteriaceae</taxon>
        <taxon>Olivibacter</taxon>
    </lineage>
</organism>
<evidence type="ECO:0000256" key="4">
    <source>
        <dbReference type="ARBA" id="ARBA00022989"/>
    </source>
</evidence>
<dbReference type="OrthoDB" id="9812049at2"/>
<dbReference type="Proteomes" id="UP000199421">
    <property type="component" value="Unassembled WGS sequence"/>
</dbReference>
<evidence type="ECO:0000256" key="3">
    <source>
        <dbReference type="ARBA" id="ARBA00022692"/>
    </source>
</evidence>
<feature type="domain" description="GtrA/DPMS transmembrane" evidence="7">
    <location>
        <begin position="6"/>
        <end position="121"/>
    </location>
</feature>
<keyword evidence="9" id="KW-1185">Reference proteome</keyword>
<protein>
    <submittedName>
        <fullName evidence="8">Putative flippase GtrA (Transmembrane translocase of bactoprenol-linked glucose)</fullName>
    </submittedName>
</protein>
<sequence>MQKFIKFGIIGGIGFILDFAFTYLFKEKIGANQYLANGIGFSVAVVNNFYLNKSWTFANKGTKIGVQFGYFLLFSIIGLALNSLFLFLFTQYASLHFYLSKAMAIALVFVWNFSINNYITFKKLVDPA</sequence>
<dbReference type="AlphaFoldDB" id="A0A1H7QIR5"/>
<gene>
    <name evidence="8" type="ORF">SAMN05661044_02614</name>
</gene>
<keyword evidence="3 6" id="KW-0812">Transmembrane</keyword>
<evidence type="ECO:0000256" key="6">
    <source>
        <dbReference type="SAM" id="Phobius"/>
    </source>
</evidence>
<feature type="transmembrane region" description="Helical" evidence="6">
    <location>
        <begin position="95"/>
        <end position="113"/>
    </location>
</feature>
<evidence type="ECO:0000259" key="7">
    <source>
        <dbReference type="Pfam" id="PF04138"/>
    </source>
</evidence>
<feature type="transmembrane region" description="Helical" evidence="6">
    <location>
        <begin position="70"/>
        <end position="89"/>
    </location>
</feature>
<feature type="transmembrane region" description="Helical" evidence="6">
    <location>
        <begin position="7"/>
        <end position="25"/>
    </location>
</feature>
<evidence type="ECO:0000313" key="8">
    <source>
        <dbReference type="EMBL" id="SEL48011.1"/>
    </source>
</evidence>
<dbReference type="EMBL" id="FOAF01000002">
    <property type="protein sequence ID" value="SEL48011.1"/>
    <property type="molecule type" value="Genomic_DNA"/>
</dbReference>
<dbReference type="GO" id="GO:0005886">
    <property type="term" value="C:plasma membrane"/>
    <property type="evidence" value="ECO:0007669"/>
    <property type="project" value="TreeGrafter"/>
</dbReference>
<dbReference type="Pfam" id="PF04138">
    <property type="entry name" value="GtrA_DPMS_TM"/>
    <property type="match status" value="1"/>
</dbReference>
<keyword evidence="5 6" id="KW-0472">Membrane</keyword>
<evidence type="ECO:0000256" key="5">
    <source>
        <dbReference type="ARBA" id="ARBA00023136"/>
    </source>
</evidence>
<evidence type="ECO:0000256" key="2">
    <source>
        <dbReference type="ARBA" id="ARBA00009399"/>
    </source>
</evidence>
<dbReference type="STRING" id="407022.SAMN05661044_02614"/>
<feature type="transmembrane region" description="Helical" evidence="6">
    <location>
        <begin position="31"/>
        <end position="50"/>
    </location>
</feature>
<dbReference type="InterPro" id="IPR007267">
    <property type="entry name" value="GtrA_DPMS_TM"/>
</dbReference>
<dbReference type="PANTHER" id="PTHR38459:SF1">
    <property type="entry name" value="PROPHAGE BACTOPRENOL-LINKED GLUCOSE TRANSLOCASE HOMOLOG"/>
    <property type="match status" value="1"/>
</dbReference>
<keyword evidence="4 6" id="KW-1133">Transmembrane helix</keyword>
<accession>A0A1H7QIR5</accession>
<name>A0A1H7QIR5_OLID1</name>
<dbReference type="InterPro" id="IPR051401">
    <property type="entry name" value="GtrA_CellWall_Glycosyl"/>
</dbReference>
<dbReference type="RefSeq" id="WP_093324892.1">
    <property type="nucleotide sequence ID" value="NZ_FOAF01000002.1"/>
</dbReference>
<comment type="similarity">
    <text evidence="2">Belongs to the GtrA family.</text>
</comment>
<reference evidence="9" key="1">
    <citation type="submission" date="2016-10" db="EMBL/GenBank/DDBJ databases">
        <authorList>
            <person name="Varghese N."/>
            <person name="Submissions S."/>
        </authorList>
    </citation>
    <scope>NUCLEOTIDE SEQUENCE [LARGE SCALE GENOMIC DNA]</scope>
    <source>
        <strain evidence="9">DSM 18733</strain>
    </source>
</reference>
<proteinExistence type="inferred from homology"/>
<evidence type="ECO:0000256" key="1">
    <source>
        <dbReference type="ARBA" id="ARBA00004141"/>
    </source>
</evidence>
<comment type="subcellular location">
    <subcellularLocation>
        <location evidence="1">Membrane</location>
        <topology evidence="1">Multi-pass membrane protein</topology>
    </subcellularLocation>
</comment>
<evidence type="ECO:0000313" key="9">
    <source>
        <dbReference type="Proteomes" id="UP000199421"/>
    </source>
</evidence>